<dbReference type="PANTHER" id="PTHR38826:SF5">
    <property type="entry name" value="RIBONUCLEASE VAPC13"/>
    <property type="match status" value="1"/>
</dbReference>
<evidence type="ECO:0000313" key="9">
    <source>
        <dbReference type="Proteomes" id="UP001428817"/>
    </source>
</evidence>
<dbReference type="EC" id="3.1.-.-" evidence="6"/>
<evidence type="ECO:0000256" key="2">
    <source>
        <dbReference type="ARBA" id="ARBA00022722"/>
    </source>
</evidence>
<evidence type="ECO:0000256" key="3">
    <source>
        <dbReference type="ARBA" id="ARBA00022723"/>
    </source>
</evidence>
<dbReference type="PANTHER" id="PTHR38826">
    <property type="entry name" value="RIBONUCLEASE VAPC13"/>
    <property type="match status" value="1"/>
</dbReference>
<dbReference type="Pfam" id="PF01850">
    <property type="entry name" value="PIN"/>
    <property type="match status" value="1"/>
</dbReference>
<name>A0ABP9R9Y0_9PSEU</name>
<accession>A0ABP9R9Y0</accession>
<comment type="caution">
    <text evidence="8">The sequence shown here is derived from an EMBL/GenBank/DDBJ whole genome shotgun (WGS) entry which is preliminary data.</text>
</comment>
<keyword evidence="5 6" id="KW-0460">Magnesium</keyword>
<sequence>MTRFLFDTAVFVYARGAEHPYREPCRQIIELTGRGILRGEASVELVGEFAHILRRRGLAPKSVAELSRQVAAMCRLHALEPEDLSTALTMLVGHPRLGVRDALHVATALRRGIGLIVSSDRDLDGIPGVERVDPVDAVARLAP</sequence>
<keyword evidence="2 6" id="KW-0540">Nuclease</keyword>
<keyword evidence="3 6" id="KW-0479">Metal-binding</keyword>
<keyword evidence="6" id="KW-0800">Toxin</keyword>
<dbReference type="InterPro" id="IPR052106">
    <property type="entry name" value="PINc/VapC_TA"/>
</dbReference>
<protein>
    <recommendedName>
        <fullName evidence="6">Ribonuclease VapC</fullName>
        <shortName evidence="6">RNase VapC</shortName>
        <ecNumber evidence="6">3.1.-.-</ecNumber>
    </recommendedName>
    <alternativeName>
        <fullName evidence="6">Toxin VapC</fullName>
    </alternativeName>
</protein>
<feature type="domain" description="PIN" evidence="7">
    <location>
        <begin position="5"/>
        <end position="126"/>
    </location>
</feature>
<comment type="function">
    <text evidence="6">Toxic component of a toxin-antitoxin (TA) system. An RNase.</text>
</comment>
<reference evidence="9" key="1">
    <citation type="journal article" date="2019" name="Int. J. Syst. Evol. Microbiol.">
        <title>The Global Catalogue of Microorganisms (GCM) 10K type strain sequencing project: providing services to taxonomists for standard genome sequencing and annotation.</title>
        <authorList>
            <consortium name="The Broad Institute Genomics Platform"/>
            <consortium name="The Broad Institute Genome Sequencing Center for Infectious Disease"/>
            <person name="Wu L."/>
            <person name="Ma J."/>
        </authorList>
    </citation>
    <scope>NUCLEOTIDE SEQUENCE [LARGE SCALE GENOMIC DNA]</scope>
    <source>
        <strain evidence="9">JCM 18303</strain>
    </source>
</reference>
<evidence type="ECO:0000259" key="7">
    <source>
        <dbReference type="Pfam" id="PF01850"/>
    </source>
</evidence>
<dbReference type="Gene3D" id="3.40.50.1010">
    <property type="entry name" value="5'-nuclease"/>
    <property type="match status" value="1"/>
</dbReference>
<keyword evidence="1 6" id="KW-1277">Toxin-antitoxin system</keyword>
<evidence type="ECO:0000313" key="8">
    <source>
        <dbReference type="EMBL" id="GAA5173711.1"/>
    </source>
</evidence>
<dbReference type="SUPFAM" id="SSF88723">
    <property type="entry name" value="PIN domain-like"/>
    <property type="match status" value="1"/>
</dbReference>
<dbReference type="InterPro" id="IPR029060">
    <property type="entry name" value="PIN-like_dom_sf"/>
</dbReference>
<evidence type="ECO:0000256" key="6">
    <source>
        <dbReference type="HAMAP-Rule" id="MF_00265"/>
    </source>
</evidence>
<gene>
    <name evidence="6" type="primary">vapC</name>
    <name evidence="8" type="ORF">GCM10023321_75900</name>
</gene>
<keyword evidence="9" id="KW-1185">Reference proteome</keyword>
<evidence type="ECO:0000256" key="4">
    <source>
        <dbReference type="ARBA" id="ARBA00022801"/>
    </source>
</evidence>
<feature type="binding site" evidence="6">
    <location>
        <position position="101"/>
    </location>
    <ligand>
        <name>Mg(2+)</name>
        <dbReference type="ChEBI" id="CHEBI:18420"/>
    </ligand>
</feature>
<dbReference type="HAMAP" id="MF_00265">
    <property type="entry name" value="VapC_Nob1"/>
    <property type="match status" value="1"/>
</dbReference>
<evidence type="ECO:0000256" key="5">
    <source>
        <dbReference type="ARBA" id="ARBA00022842"/>
    </source>
</evidence>
<dbReference type="EMBL" id="BAABJP010000057">
    <property type="protein sequence ID" value="GAA5173711.1"/>
    <property type="molecule type" value="Genomic_DNA"/>
</dbReference>
<dbReference type="Proteomes" id="UP001428817">
    <property type="component" value="Unassembled WGS sequence"/>
</dbReference>
<dbReference type="RefSeq" id="WP_185060661.1">
    <property type="nucleotide sequence ID" value="NZ_BAABJP010000057.1"/>
</dbReference>
<evidence type="ECO:0000256" key="1">
    <source>
        <dbReference type="ARBA" id="ARBA00022649"/>
    </source>
</evidence>
<dbReference type="InterPro" id="IPR002716">
    <property type="entry name" value="PIN_dom"/>
</dbReference>
<feature type="binding site" evidence="6">
    <location>
        <position position="7"/>
    </location>
    <ligand>
        <name>Mg(2+)</name>
        <dbReference type="ChEBI" id="CHEBI:18420"/>
    </ligand>
</feature>
<organism evidence="8 9">
    <name type="scientific">Pseudonocardia eucalypti</name>
    <dbReference type="NCBI Taxonomy" id="648755"/>
    <lineage>
        <taxon>Bacteria</taxon>
        <taxon>Bacillati</taxon>
        <taxon>Actinomycetota</taxon>
        <taxon>Actinomycetes</taxon>
        <taxon>Pseudonocardiales</taxon>
        <taxon>Pseudonocardiaceae</taxon>
        <taxon>Pseudonocardia</taxon>
    </lineage>
</organism>
<proteinExistence type="inferred from homology"/>
<dbReference type="InterPro" id="IPR022907">
    <property type="entry name" value="VapC_family"/>
</dbReference>
<comment type="cofactor">
    <cofactor evidence="6">
        <name>Mg(2+)</name>
        <dbReference type="ChEBI" id="CHEBI:18420"/>
    </cofactor>
</comment>
<keyword evidence="4 6" id="KW-0378">Hydrolase</keyword>
<comment type="similarity">
    <text evidence="6">Belongs to the PINc/VapC protein family.</text>
</comment>